<evidence type="ECO:0008006" key="4">
    <source>
        <dbReference type="Google" id="ProtNLM"/>
    </source>
</evidence>
<feature type="region of interest" description="Disordered" evidence="1">
    <location>
        <begin position="22"/>
        <end position="51"/>
    </location>
</feature>
<evidence type="ECO:0000313" key="3">
    <source>
        <dbReference type="Proteomes" id="UP001204486"/>
    </source>
</evidence>
<proteinExistence type="predicted"/>
<dbReference type="RefSeq" id="WP_254974657.1">
    <property type="nucleotide sequence ID" value="NZ_JANDWK010000037.1"/>
</dbReference>
<dbReference type="Proteomes" id="UP001204486">
    <property type="component" value="Unassembled WGS sequence"/>
</dbReference>
<protein>
    <recommendedName>
        <fullName evidence="4">Lasso RiPP family leader peptide-containing protein</fullName>
    </recommendedName>
</protein>
<reference evidence="2" key="1">
    <citation type="submission" date="2022-07" db="EMBL/GenBank/DDBJ databases">
        <title>Prevotella copri.</title>
        <authorList>
            <person name="Yang C."/>
        </authorList>
    </citation>
    <scope>NUCLEOTIDE SEQUENCE</scope>
    <source>
        <strain evidence="2">HF1476</strain>
    </source>
</reference>
<dbReference type="EMBL" id="JANDWN010000038">
    <property type="protein sequence ID" value="MCP9600750.1"/>
    <property type="molecule type" value="Genomic_DNA"/>
</dbReference>
<accession>A0AAW5IT00</accession>
<name>A0AAW5IT00_9BACT</name>
<evidence type="ECO:0000313" key="2">
    <source>
        <dbReference type="EMBL" id="MCP9600750.1"/>
    </source>
</evidence>
<organism evidence="2 3">
    <name type="scientific">Segatella copri</name>
    <dbReference type="NCBI Taxonomy" id="165179"/>
    <lineage>
        <taxon>Bacteria</taxon>
        <taxon>Pseudomonadati</taxon>
        <taxon>Bacteroidota</taxon>
        <taxon>Bacteroidia</taxon>
        <taxon>Bacteroidales</taxon>
        <taxon>Prevotellaceae</taxon>
        <taxon>Segatella</taxon>
    </lineage>
</organism>
<comment type="caution">
    <text evidence="2">The sequence shown here is derived from an EMBL/GenBank/DDBJ whole genome shotgun (WGS) entry which is preliminary data.</text>
</comment>
<evidence type="ECO:0000256" key="1">
    <source>
        <dbReference type="SAM" id="MobiDB-lite"/>
    </source>
</evidence>
<gene>
    <name evidence="2" type="ORF">NNC55_12420</name>
</gene>
<dbReference type="AlphaFoldDB" id="A0AAW5IT00"/>
<sequence>MKKKEYIKPQMTVYEIESPQLLAGSGSAEERIGVGSASDYEQDGDGTIWGQ</sequence>